<keyword evidence="4" id="KW-1185">Reference proteome</keyword>
<dbReference type="Proteomes" id="UP000195557">
    <property type="component" value="Unassembled WGS sequence"/>
</dbReference>
<feature type="region of interest" description="Disordered" evidence="1">
    <location>
        <begin position="33"/>
        <end position="97"/>
    </location>
</feature>
<feature type="compositionally biased region" description="Basic residues" evidence="1">
    <location>
        <begin position="44"/>
        <end position="67"/>
    </location>
</feature>
<dbReference type="AlphaFoldDB" id="Q017X0"/>
<feature type="compositionally biased region" description="Low complexity" evidence="1">
    <location>
        <begin position="33"/>
        <end position="43"/>
    </location>
</feature>
<reference evidence="2 4" key="1">
    <citation type="journal article" date="2006" name="Proc. Natl. Acad. Sci. U.S.A.">
        <title>Genome analysis of the smallest free-living eukaryote Ostreococcus tauri unveils many unique features.</title>
        <authorList>
            <person name="Derelle E."/>
            <person name="Ferraz C."/>
            <person name="Rombauts S."/>
            <person name="Rouze P."/>
            <person name="Worden A.Z."/>
            <person name="Robbens S."/>
            <person name="Partensky F."/>
            <person name="Degroeve S."/>
            <person name="Echeynie S."/>
            <person name="Cooke R."/>
            <person name="Saeys Y."/>
            <person name="Wuyts J."/>
            <person name="Jabbari K."/>
            <person name="Bowler C."/>
            <person name="Panaud O."/>
            <person name="Piegu B."/>
            <person name="Ball S.G."/>
            <person name="Ral J.-P."/>
            <person name="Bouget F.-Y."/>
            <person name="Piganeau G."/>
            <person name="De Baets B."/>
            <person name="Picard A."/>
            <person name="Delseny M."/>
            <person name="Demaille J."/>
            <person name="Van de Peer Y."/>
            <person name="Moreau H."/>
        </authorList>
    </citation>
    <scope>NUCLEOTIDE SEQUENCE [LARGE SCALE GENOMIC DNA]</scope>
    <source>
        <strain evidence="2 4">OTTH0595</strain>
    </source>
</reference>
<evidence type="ECO:0000313" key="4">
    <source>
        <dbReference type="Proteomes" id="UP000009170"/>
    </source>
</evidence>
<evidence type="ECO:0000256" key="1">
    <source>
        <dbReference type="SAM" id="MobiDB-lite"/>
    </source>
</evidence>
<accession>Q017X0</accession>
<dbReference type="EMBL" id="KZ155774">
    <property type="protein sequence ID" value="OUS48651.1"/>
    <property type="molecule type" value="Genomic_DNA"/>
</dbReference>
<sequence>MGKPYGVHVNKYYVPDDVPAWARLNVTQASKKVAKQSSAAKKQTLGKKAKAAQKLANRKGGRGKRNPANKDFAKNLNRAKELKKTKRSGRQSKKPGR</sequence>
<dbReference type="KEGG" id="ota:OT_ostta06g00280"/>
<evidence type="ECO:0000313" key="3">
    <source>
        <dbReference type="EMBL" id="OUS48651.1"/>
    </source>
</evidence>
<accession>A0A454Y010</accession>
<accession>A0A1Y5IGJ6</accession>
<reference evidence="3" key="3">
    <citation type="submission" date="2017-04" db="EMBL/GenBank/DDBJ databases">
        <title>Population genomics of picophytoplankton unveils novel chromosome hypervariability.</title>
        <authorList>
            <consortium name="DOE Joint Genome Institute"/>
            <person name="Blanc-Mathieu R."/>
            <person name="Krasovec M."/>
            <person name="Hebrard M."/>
            <person name="Yau S."/>
            <person name="Desgranges E."/>
            <person name="Martin J."/>
            <person name="Schackwitz W."/>
            <person name="Kuo A."/>
            <person name="Salin G."/>
            <person name="Donnadieu C."/>
            <person name="Desdevises Y."/>
            <person name="Sanchez-Ferandin S."/>
            <person name="Moreau H."/>
            <person name="Rivals E."/>
            <person name="Grigoriev I.V."/>
            <person name="Grimsley N."/>
            <person name="Eyre-Walker A."/>
            <person name="Piganeau G."/>
        </authorList>
    </citation>
    <scope>NUCLEOTIDE SEQUENCE [LARGE SCALE GENOMIC DNA]</scope>
    <source>
        <strain evidence="3">RCC 1115</strain>
    </source>
</reference>
<proteinExistence type="predicted"/>
<dbReference type="Proteomes" id="UP000009170">
    <property type="component" value="Unassembled WGS sequence"/>
</dbReference>
<dbReference type="RefSeq" id="XP_003079646.1">
    <property type="nucleotide sequence ID" value="XM_003079598.1"/>
</dbReference>
<dbReference type="InParanoid" id="Q017X0"/>
<dbReference type="GeneID" id="9835346"/>
<feature type="compositionally biased region" description="Basic residues" evidence="1">
    <location>
        <begin position="81"/>
        <end position="97"/>
    </location>
</feature>
<organism evidence="2 4">
    <name type="scientific">Ostreococcus tauri</name>
    <name type="common">Marine green alga</name>
    <dbReference type="NCBI Taxonomy" id="70448"/>
    <lineage>
        <taxon>Eukaryota</taxon>
        <taxon>Viridiplantae</taxon>
        <taxon>Chlorophyta</taxon>
        <taxon>Mamiellophyceae</taxon>
        <taxon>Mamiellales</taxon>
        <taxon>Bathycoccaceae</taxon>
        <taxon>Ostreococcus</taxon>
    </lineage>
</organism>
<dbReference type="EMBL" id="CAID01000006">
    <property type="protein sequence ID" value="CAL53291.1"/>
    <property type="molecule type" value="Genomic_DNA"/>
</dbReference>
<protein>
    <submittedName>
        <fullName evidence="2">Unnamed product</fullName>
    </submittedName>
</protein>
<gene>
    <name evidence="3" type="ORF">BE221DRAFT_189987</name>
    <name evidence="2" type="ORF">OT_ostta06g00280</name>
</gene>
<evidence type="ECO:0000313" key="2">
    <source>
        <dbReference type="EMBL" id="CAL53291.1"/>
    </source>
</evidence>
<reference evidence="2" key="2">
    <citation type="journal article" date="2014" name="BMC Genomics">
        <title>An improved genome of the model marine alga Ostreococcus tauri unfolds by assessing Illumina de novo assemblies.</title>
        <authorList>
            <person name="Blanc-Mathieu R."/>
            <person name="Verhelst B."/>
            <person name="Derelle E."/>
            <person name="Rombauts S."/>
            <person name="Bouget F.Y."/>
            <person name="Carre I."/>
            <person name="Chateau A."/>
            <person name="Eyre-Walker A."/>
            <person name="Grimsley N."/>
            <person name="Moreau H."/>
            <person name="Piegu B."/>
            <person name="Rivals E."/>
            <person name="Schackwitz W."/>
            <person name="Van de Peer Y."/>
            <person name="Piganeau G."/>
        </authorList>
    </citation>
    <scope>NUCLEOTIDE SEQUENCE</scope>
    <source>
        <strain evidence="2">RCC4221</strain>
    </source>
</reference>
<name>Q017X0_OSTTA</name>